<dbReference type="InterPro" id="IPR036236">
    <property type="entry name" value="Znf_C2H2_sf"/>
</dbReference>
<feature type="domain" description="C2H2-type" evidence="8">
    <location>
        <begin position="12"/>
        <end position="39"/>
    </location>
</feature>
<dbReference type="GO" id="GO:0000122">
    <property type="term" value="P:negative regulation of transcription by RNA polymerase II"/>
    <property type="evidence" value="ECO:0007669"/>
    <property type="project" value="UniProtKB-ARBA"/>
</dbReference>
<dbReference type="EMBL" id="GL379830">
    <property type="protein sequence ID" value="EGT50878.1"/>
    <property type="molecule type" value="Genomic_DNA"/>
</dbReference>
<evidence type="ECO:0000313" key="9">
    <source>
        <dbReference type="EMBL" id="EGT50878.1"/>
    </source>
</evidence>
<evidence type="ECO:0000259" key="8">
    <source>
        <dbReference type="PROSITE" id="PS50157"/>
    </source>
</evidence>
<comment type="subcellular location">
    <subcellularLocation>
        <location evidence="1">Nucleus</location>
    </subcellularLocation>
</comment>
<keyword evidence="4 7" id="KW-0863">Zinc-finger</keyword>
<dbReference type="InterPro" id="IPR043359">
    <property type="entry name" value="GLI-like"/>
</dbReference>
<dbReference type="GO" id="GO:0140297">
    <property type="term" value="F:DNA-binding transcription factor binding"/>
    <property type="evidence" value="ECO:0007669"/>
    <property type="project" value="UniProtKB-ARBA"/>
</dbReference>
<dbReference type="InterPro" id="IPR013087">
    <property type="entry name" value="Znf_C2H2_type"/>
</dbReference>
<dbReference type="PROSITE" id="PS50157">
    <property type="entry name" value="ZINC_FINGER_C2H2_2"/>
    <property type="match status" value="4"/>
</dbReference>
<dbReference type="GO" id="GO:0005634">
    <property type="term" value="C:nucleus"/>
    <property type="evidence" value="ECO:0007669"/>
    <property type="project" value="UniProtKB-SubCell"/>
</dbReference>
<feature type="domain" description="C2H2-type" evidence="8">
    <location>
        <begin position="68"/>
        <end position="97"/>
    </location>
</feature>
<dbReference type="Pfam" id="PF23561">
    <property type="entry name" value="zf-C2H2_15"/>
    <property type="match status" value="1"/>
</dbReference>
<evidence type="ECO:0000256" key="4">
    <source>
        <dbReference type="ARBA" id="ARBA00022771"/>
    </source>
</evidence>
<feature type="domain" description="C2H2-type" evidence="8">
    <location>
        <begin position="40"/>
        <end position="67"/>
    </location>
</feature>
<feature type="domain" description="C2H2-type" evidence="8">
    <location>
        <begin position="99"/>
        <end position="127"/>
    </location>
</feature>
<dbReference type="PANTHER" id="PTHR45718">
    <property type="entry name" value="TRANSCRIPTIONAL ACTIVATOR CUBITUS INTERRUPTUS"/>
    <property type="match status" value="1"/>
</dbReference>
<dbReference type="STRING" id="135651.G0N2A2"/>
<dbReference type="Pfam" id="PF00096">
    <property type="entry name" value="zf-C2H2"/>
    <property type="match status" value="2"/>
</dbReference>
<dbReference type="PANTHER" id="PTHR45718:SF4">
    <property type="entry name" value="TRANSCRIPTIONAL ACTIVATOR CUBITUS INTERRUPTUS"/>
    <property type="match status" value="1"/>
</dbReference>
<dbReference type="GO" id="GO:0000978">
    <property type="term" value="F:RNA polymerase II cis-regulatory region sequence-specific DNA binding"/>
    <property type="evidence" value="ECO:0007669"/>
    <property type="project" value="TreeGrafter"/>
</dbReference>
<organism evidence="10">
    <name type="scientific">Caenorhabditis brenneri</name>
    <name type="common">Nematode worm</name>
    <dbReference type="NCBI Taxonomy" id="135651"/>
    <lineage>
        <taxon>Eukaryota</taxon>
        <taxon>Metazoa</taxon>
        <taxon>Ecdysozoa</taxon>
        <taxon>Nematoda</taxon>
        <taxon>Chromadorea</taxon>
        <taxon>Rhabditida</taxon>
        <taxon>Rhabditina</taxon>
        <taxon>Rhabditomorpha</taxon>
        <taxon>Rhabditoidea</taxon>
        <taxon>Rhabditidae</taxon>
        <taxon>Peloderinae</taxon>
        <taxon>Caenorhabditis</taxon>
    </lineage>
</organism>
<dbReference type="FunFam" id="3.30.160.60:FF:000446">
    <property type="entry name" value="Zinc finger protein"/>
    <property type="match status" value="1"/>
</dbReference>
<dbReference type="InParanoid" id="G0N2A2"/>
<dbReference type="Proteomes" id="UP000008068">
    <property type="component" value="Unassembled WGS sequence"/>
</dbReference>
<evidence type="ECO:0000256" key="5">
    <source>
        <dbReference type="ARBA" id="ARBA00022833"/>
    </source>
</evidence>
<dbReference type="PROSITE" id="PS00028">
    <property type="entry name" value="ZINC_FINGER_C2H2_1"/>
    <property type="match status" value="3"/>
</dbReference>
<gene>
    <name evidence="9" type="ORF">CAEBREN_28782</name>
</gene>
<dbReference type="InterPro" id="IPR056436">
    <property type="entry name" value="Znf-C2H2_ZIC1-5/GLI1-3-like"/>
</dbReference>
<dbReference type="SMART" id="SM00355">
    <property type="entry name" value="ZnF_C2H2"/>
    <property type="match status" value="4"/>
</dbReference>
<evidence type="ECO:0000256" key="1">
    <source>
        <dbReference type="ARBA" id="ARBA00004123"/>
    </source>
</evidence>
<keyword evidence="2" id="KW-0479">Metal-binding</keyword>
<accession>G0N2A2</accession>
<keyword evidence="5" id="KW-0862">Zinc</keyword>
<name>G0N2A2_CAEBE</name>
<dbReference type="SUPFAM" id="SSF57667">
    <property type="entry name" value="beta-beta-alpha zinc fingers"/>
    <property type="match status" value="2"/>
</dbReference>
<dbReference type="FunFam" id="3.30.160.60:FF:000031">
    <property type="entry name" value="GLI family zinc finger 3"/>
    <property type="match status" value="1"/>
</dbReference>
<evidence type="ECO:0000256" key="6">
    <source>
        <dbReference type="ARBA" id="ARBA00023242"/>
    </source>
</evidence>
<reference evidence="10" key="1">
    <citation type="submission" date="2011-07" db="EMBL/GenBank/DDBJ databases">
        <authorList>
            <consortium name="Caenorhabditis brenneri Sequencing and Analysis Consortium"/>
            <person name="Wilson R.K."/>
        </authorList>
    </citation>
    <scope>NUCLEOTIDE SEQUENCE [LARGE SCALE GENOMIC DNA]</scope>
    <source>
        <strain evidence="10">PB2801</strain>
    </source>
</reference>
<dbReference type="AlphaFoldDB" id="G0N2A2"/>
<dbReference type="GO" id="GO:0000981">
    <property type="term" value="F:DNA-binding transcription factor activity, RNA polymerase II-specific"/>
    <property type="evidence" value="ECO:0007669"/>
    <property type="project" value="TreeGrafter"/>
</dbReference>
<proteinExistence type="predicted"/>
<keyword evidence="6" id="KW-0539">Nucleus</keyword>
<dbReference type="Gene3D" id="3.30.160.60">
    <property type="entry name" value="Classic Zinc Finger"/>
    <property type="match status" value="4"/>
</dbReference>
<keyword evidence="3" id="KW-0677">Repeat</keyword>
<dbReference type="GO" id="GO:0008270">
    <property type="term" value="F:zinc ion binding"/>
    <property type="evidence" value="ECO:0007669"/>
    <property type="project" value="UniProtKB-KW"/>
</dbReference>
<evidence type="ECO:0000256" key="2">
    <source>
        <dbReference type="ARBA" id="ARBA00022723"/>
    </source>
</evidence>
<dbReference type="eggNOG" id="KOG1721">
    <property type="taxonomic scope" value="Eukaryota"/>
</dbReference>
<evidence type="ECO:0000313" key="10">
    <source>
        <dbReference type="Proteomes" id="UP000008068"/>
    </source>
</evidence>
<dbReference type="HOGENOM" id="CLU_108177_0_0_1"/>
<evidence type="ECO:0000256" key="7">
    <source>
        <dbReference type="PROSITE-ProRule" id="PRU00042"/>
    </source>
</evidence>
<dbReference type="OrthoDB" id="5968217at2759"/>
<keyword evidence="10" id="KW-1185">Reference proteome</keyword>
<protein>
    <recommendedName>
        <fullName evidence="8">C2H2-type domain-containing protein</fullName>
    </recommendedName>
</protein>
<evidence type="ECO:0000256" key="3">
    <source>
        <dbReference type="ARBA" id="ARBA00022737"/>
    </source>
</evidence>
<sequence length="164" mass="19015">MPPKGILICHWKDCDRQGRPFKARFKLVNHLRVHTGETPFKCDVCGRRFARSENLKIHGRTHTGEKPFLCPEKGCSSRFSNSSDRIKHIQLHLEGRPIYECKNCDKKYTHASSLKKHIKKMHEGSGTLLTDTSNVRQNPVPSYSQVVYSGLNDHRYHTRVSWFL</sequence>